<dbReference type="EMBL" id="FOJB01000001">
    <property type="protein sequence ID" value="SEW06323.1"/>
    <property type="molecule type" value="Genomic_DNA"/>
</dbReference>
<sequence>MSDPVSNAEIEDVLSSIRRLISESKATDERADSGKTEKLVLTPAFRVHDEGSKKAANRAPDRDLEQKRSAASNTLPQNPPAEKADIGEDDRPNPVFSHRGYSPPDDGDVEEMHTDLSATSDDAVSRTGRVSNFQDPANQRQDLWEADGGDETTQTDVLMFHAARLRSEDEHVIVGESNPGDWSDESDGGEADEAPFVAVDDSADERSLPPADTVHNRDEHMTPIPTGREVEIVGDDTDIIDEEVVQAMVARLVREELQGEVGEKITQSIRRFVRREIERALTLKGLE</sequence>
<feature type="compositionally biased region" description="Basic and acidic residues" evidence="1">
    <location>
        <begin position="46"/>
        <end position="68"/>
    </location>
</feature>
<keyword evidence="3" id="KW-1185">Reference proteome</keyword>
<feature type="compositionally biased region" description="Basic and acidic residues" evidence="1">
    <location>
        <begin position="23"/>
        <end position="38"/>
    </location>
</feature>
<dbReference type="RefSeq" id="WP_091429071.1">
    <property type="nucleotide sequence ID" value="NZ_FOJB01000001.1"/>
</dbReference>
<reference evidence="2 3" key="1">
    <citation type="submission" date="2016-10" db="EMBL/GenBank/DDBJ databases">
        <authorList>
            <person name="de Groot N.N."/>
        </authorList>
    </citation>
    <scope>NUCLEOTIDE SEQUENCE [LARGE SCALE GENOMIC DNA]</scope>
    <source>
        <strain evidence="2 3">DSM 29439</strain>
    </source>
</reference>
<feature type="compositionally biased region" description="Polar residues" evidence="1">
    <location>
        <begin position="116"/>
        <end position="141"/>
    </location>
</feature>
<dbReference type="AlphaFoldDB" id="A0A1I0NX22"/>
<dbReference type="OrthoDB" id="7875768at2"/>
<evidence type="ECO:0008006" key="4">
    <source>
        <dbReference type="Google" id="ProtNLM"/>
    </source>
</evidence>
<gene>
    <name evidence="2" type="ORF">SAMN05444851_1167</name>
</gene>
<dbReference type="Proteomes" id="UP000199650">
    <property type="component" value="Unassembled WGS sequence"/>
</dbReference>
<organism evidence="2 3">
    <name type="scientific">Aliiroseovarius sediminilitoris</name>
    <dbReference type="NCBI Taxonomy" id="1173584"/>
    <lineage>
        <taxon>Bacteria</taxon>
        <taxon>Pseudomonadati</taxon>
        <taxon>Pseudomonadota</taxon>
        <taxon>Alphaproteobacteria</taxon>
        <taxon>Rhodobacterales</taxon>
        <taxon>Paracoccaceae</taxon>
        <taxon>Aliiroseovarius</taxon>
    </lineage>
</organism>
<accession>A0A1I0NX22</accession>
<feature type="region of interest" description="Disordered" evidence="1">
    <location>
        <begin position="170"/>
        <end position="227"/>
    </location>
</feature>
<feature type="compositionally biased region" description="Acidic residues" evidence="1">
    <location>
        <begin position="182"/>
        <end position="193"/>
    </location>
</feature>
<evidence type="ECO:0000256" key="1">
    <source>
        <dbReference type="SAM" id="MobiDB-lite"/>
    </source>
</evidence>
<evidence type="ECO:0000313" key="2">
    <source>
        <dbReference type="EMBL" id="SEW06323.1"/>
    </source>
</evidence>
<evidence type="ECO:0000313" key="3">
    <source>
        <dbReference type="Proteomes" id="UP000199650"/>
    </source>
</evidence>
<protein>
    <recommendedName>
        <fullName evidence="4">Cell pole-organizing protein PopZ</fullName>
    </recommendedName>
</protein>
<name>A0A1I0NX22_9RHOB</name>
<dbReference type="STRING" id="1173584.SAMN05444851_1167"/>
<feature type="region of interest" description="Disordered" evidence="1">
    <location>
        <begin position="23"/>
        <end position="150"/>
    </location>
</feature>
<proteinExistence type="predicted"/>
<feature type="compositionally biased region" description="Basic and acidic residues" evidence="1">
    <location>
        <begin position="82"/>
        <end position="92"/>
    </location>
</feature>